<name>A0A1Z4M015_9CYAN</name>
<gene>
    <name evidence="1" type="ORF">NIES267_63110</name>
</gene>
<dbReference type="AlphaFoldDB" id="A0A1Z4M015"/>
<keyword evidence="2" id="KW-1185">Reference proteome</keyword>
<dbReference type="OrthoDB" id="3817502at2"/>
<organism evidence="1 2">
    <name type="scientific">Calothrix parasitica NIES-267</name>
    <dbReference type="NCBI Taxonomy" id="1973488"/>
    <lineage>
        <taxon>Bacteria</taxon>
        <taxon>Bacillati</taxon>
        <taxon>Cyanobacteriota</taxon>
        <taxon>Cyanophyceae</taxon>
        <taxon>Nostocales</taxon>
        <taxon>Calotrichaceae</taxon>
        <taxon>Calothrix</taxon>
    </lineage>
</organism>
<evidence type="ECO:0000313" key="1">
    <source>
        <dbReference type="EMBL" id="BAY86800.1"/>
    </source>
</evidence>
<dbReference type="EMBL" id="AP018227">
    <property type="protein sequence ID" value="BAY86800.1"/>
    <property type="molecule type" value="Genomic_DNA"/>
</dbReference>
<reference evidence="1 2" key="1">
    <citation type="submission" date="2017-06" db="EMBL/GenBank/DDBJ databases">
        <title>Genome sequencing of cyanobaciteial culture collection at National Institute for Environmental Studies (NIES).</title>
        <authorList>
            <person name="Hirose Y."/>
            <person name="Shimura Y."/>
            <person name="Fujisawa T."/>
            <person name="Nakamura Y."/>
            <person name="Kawachi M."/>
        </authorList>
    </citation>
    <scope>NUCLEOTIDE SEQUENCE [LARGE SCALE GENOMIC DNA]</scope>
    <source>
        <strain evidence="1 2">NIES-267</strain>
    </source>
</reference>
<dbReference type="InterPro" id="IPR017853">
    <property type="entry name" value="GH"/>
</dbReference>
<sequence>MTMVIACHSLIPQSIIPLFVSKNPDIDKVKTFVNKKSMASASTSPINTSVREDRTILVNGQPFFPFGIYHDSIDSPDWSTTNTKRLNDLKQIIAAGFNTIHPQIGGNFDADITFLNEANRNGVYVLPNFSYARRLEIVDSYKSHPAILGWNIADDVDVPANGFSVGGILDWKSNVKSTDPSRITFVSSVLPGRMESFINTADVMGFQSYRIDNDPAVLKPLRENYYFLYAATEAGTRNNKPIIASLQAFPWVNRPPTSRQLRNMTYGALMNDVKGILYYSYFYEGWELSQNSDLWNELKSLVSEFKRLEPVLLEGNWKRLNSGVDDLFAAEWTYQGSVYVVAINTSPTNAIEASIPIPEPVTGSIETVFSNRPSGMSLNEGKLTGSIGSEDVHVYRLSL</sequence>
<evidence type="ECO:0008006" key="3">
    <source>
        <dbReference type="Google" id="ProtNLM"/>
    </source>
</evidence>
<dbReference type="Gene3D" id="3.20.20.80">
    <property type="entry name" value="Glycosidases"/>
    <property type="match status" value="1"/>
</dbReference>
<accession>A0A1Z4M015</accession>
<dbReference type="Proteomes" id="UP000218418">
    <property type="component" value="Chromosome"/>
</dbReference>
<evidence type="ECO:0000313" key="2">
    <source>
        <dbReference type="Proteomes" id="UP000218418"/>
    </source>
</evidence>
<proteinExistence type="predicted"/>
<protein>
    <recommendedName>
        <fullName evidence="3">Glycoside hydrolase family 2 catalytic domain-containing protein</fullName>
    </recommendedName>
</protein>
<dbReference type="SUPFAM" id="SSF51445">
    <property type="entry name" value="(Trans)glycosidases"/>
    <property type="match status" value="1"/>
</dbReference>